<proteinExistence type="predicted"/>
<feature type="region of interest" description="Disordered" evidence="1">
    <location>
        <begin position="271"/>
        <end position="402"/>
    </location>
</feature>
<feature type="compositionally biased region" description="Basic residues" evidence="1">
    <location>
        <begin position="271"/>
        <end position="335"/>
    </location>
</feature>
<evidence type="ECO:0000313" key="3">
    <source>
        <dbReference type="EMBL" id="KAK4296931.1"/>
    </source>
</evidence>
<organism evidence="3 4">
    <name type="scientific">Petrolisthes manimaculis</name>
    <dbReference type="NCBI Taxonomy" id="1843537"/>
    <lineage>
        <taxon>Eukaryota</taxon>
        <taxon>Metazoa</taxon>
        <taxon>Ecdysozoa</taxon>
        <taxon>Arthropoda</taxon>
        <taxon>Crustacea</taxon>
        <taxon>Multicrustacea</taxon>
        <taxon>Malacostraca</taxon>
        <taxon>Eumalacostraca</taxon>
        <taxon>Eucarida</taxon>
        <taxon>Decapoda</taxon>
        <taxon>Pleocyemata</taxon>
        <taxon>Anomura</taxon>
        <taxon>Galatheoidea</taxon>
        <taxon>Porcellanidae</taxon>
        <taxon>Petrolisthes</taxon>
    </lineage>
</organism>
<evidence type="ECO:0000256" key="1">
    <source>
        <dbReference type="SAM" id="MobiDB-lite"/>
    </source>
</evidence>
<evidence type="ECO:0000256" key="2">
    <source>
        <dbReference type="SAM" id="Phobius"/>
    </source>
</evidence>
<feature type="compositionally biased region" description="Polar residues" evidence="1">
    <location>
        <begin position="377"/>
        <end position="392"/>
    </location>
</feature>
<reference evidence="3" key="1">
    <citation type="submission" date="2023-11" db="EMBL/GenBank/DDBJ databases">
        <title>Genome assemblies of two species of porcelain crab, Petrolisthes cinctipes and Petrolisthes manimaculis (Anomura: Porcellanidae).</title>
        <authorList>
            <person name="Angst P."/>
        </authorList>
    </citation>
    <scope>NUCLEOTIDE SEQUENCE</scope>
    <source>
        <strain evidence="3">PB745_02</strain>
        <tissue evidence="3">Gill</tissue>
    </source>
</reference>
<dbReference type="EMBL" id="JAWZYT010003745">
    <property type="protein sequence ID" value="KAK4296931.1"/>
    <property type="molecule type" value="Genomic_DNA"/>
</dbReference>
<feature type="region of interest" description="Disordered" evidence="1">
    <location>
        <begin position="80"/>
        <end position="99"/>
    </location>
</feature>
<evidence type="ECO:0000313" key="4">
    <source>
        <dbReference type="Proteomes" id="UP001292094"/>
    </source>
</evidence>
<dbReference type="AlphaFoldDB" id="A0AAE1TTE9"/>
<keyword evidence="2" id="KW-1133">Transmembrane helix</keyword>
<dbReference type="Proteomes" id="UP001292094">
    <property type="component" value="Unassembled WGS sequence"/>
</dbReference>
<accession>A0AAE1TTE9</accession>
<keyword evidence="2" id="KW-0472">Membrane</keyword>
<feature type="transmembrane region" description="Helical" evidence="2">
    <location>
        <begin position="179"/>
        <end position="198"/>
    </location>
</feature>
<gene>
    <name evidence="3" type="ORF">Pmani_030619</name>
</gene>
<feature type="region of interest" description="Disordered" evidence="1">
    <location>
        <begin position="1"/>
        <end position="26"/>
    </location>
</feature>
<sequence length="402" mass="44720">MATKAIRKEIGDPHPPPPPAAAAPTEFDEKLDREGWCALFDTDKIKRLGGKGWTFHRQIKTDGEACSVLFSKIVIMQSHDGEEKKNKKRKKTTAGAGGGGVVSSAAAASPVKKLVVGIDPGSAKFSATGEHHASPYSLLAKMIEKKVRKERFSLVDEWNTSGVAAPTRIKMIKTEKMHFSARIHAFVFLMMLVLGVVLGKREMASKSNGHERNVIEVRYHEAASNTPREDKETPAISMQQEIARNGAPLRRPLKQQKEKVHGQVRVLRPYHYKRRKYPLKKTAPKPVCRQKLRKPAPKPVCRQKLRKPAPKPVCRQKLRKPAPKPVCRQKLRKPAPKPVCPCKAQPKPMPLRKPAPKPTCCPPPQPKPACPLRKPTSLCSKASKPQEQNETRPTPKAPMAQP</sequence>
<keyword evidence="2" id="KW-0812">Transmembrane</keyword>
<name>A0AAE1TTE9_9EUCA</name>
<feature type="compositionally biased region" description="Basic and acidic residues" evidence="1">
    <location>
        <begin position="1"/>
        <end position="12"/>
    </location>
</feature>
<protein>
    <submittedName>
        <fullName evidence="3">Uncharacterized protein</fullName>
    </submittedName>
</protein>
<feature type="compositionally biased region" description="Pro residues" evidence="1">
    <location>
        <begin position="347"/>
        <end position="369"/>
    </location>
</feature>
<keyword evidence="4" id="KW-1185">Reference proteome</keyword>
<comment type="caution">
    <text evidence="3">The sequence shown here is derived from an EMBL/GenBank/DDBJ whole genome shotgun (WGS) entry which is preliminary data.</text>
</comment>